<evidence type="ECO:0000313" key="17">
    <source>
        <dbReference type="EMBL" id="OMO73108.1"/>
    </source>
</evidence>
<organism evidence="17 18">
    <name type="scientific">Corchorus capsularis</name>
    <name type="common">Jute</name>
    <dbReference type="NCBI Taxonomy" id="210143"/>
    <lineage>
        <taxon>Eukaryota</taxon>
        <taxon>Viridiplantae</taxon>
        <taxon>Streptophyta</taxon>
        <taxon>Embryophyta</taxon>
        <taxon>Tracheophyta</taxon>
        <taxon>Spermatophyta</taxon>
        <taxon>Magnoliopsida</taxon>
        <taxon>eudicotyledons</taxon>
        <taxon>Gunneridae</taxon>
        <taxon>Pentapetalae</taxon>
        <taxon>rosids</taxon>
        <taxon>malvids</taxon>
        <taxon>Malvales</taxon>
        <taxon>Malvaceae</taxon>
        <taxon>Grewioideae</taxon>
        <taxon>Apeibeae</taxon>
        <taxon>Corchorus</taxon>
    </lineage>
</organism>
<comment type="similarity">
    <text evidence="14">Belongs to the peroxidase family.</text>
</comment>
<dbReference type="PROSITE" id="PS50873">
    <property type="entry name" value="PEROXIDASE_4"/>
    <property type="match status" value="1"/>
</dbReference>
<evidence type="ECO:0000256" key="15">
    <source>
        <dbReference type="SAM" id="SignalP"/>
    </source>
</evidence>
<proteinExistence type="inferred from homology"/>
<evidence type="ECO:0000256" key="11">
    <source>
        <dbReference type="ARBA" id="ARBA00023324"/>
    </source>
</evidence>
<dbReference type="PANTHER" id="PTHR31388">
    <property type="entry name" value="PEROXIDASE 72-RELATED"/>
    <property type="match status" value="1"/>
</dbReference>
<protein>
    <recommendedName>
        <fullName evidence="3">peroxidase</fullName>
        <ecNumber evidence="3">1.11.1.7</ecNumber>
    </recommendedName>
</protein>
<dbReference type="Gramene" id="OMO73108">
    <property type="protein sequence ID" value="OMO73108"/>
    <property type="gene ID" value="CCACVL1_17470"/>
</dbReference>
<dbReference type="OrthoDB" id="2113341at2759"/>
<dbReference type="InterPro" id="IPR010255">
    <property type="entry name" value="Haem_peroxidase_sf"/>
</dbReference>
<evidence type="ECO:0000256" key="7">
    <source>
        <dbReference type="ARBA" id="ARBA00022837"/>
    </source>
</evidence>
<keyword evidence="11" id="KW-0376">Hydrogen peroxide</keyword>
<comment type="cofactor">
    <cofactor evidence="2">
        <name>heme b</name>
        <dbReference type="ChEBI" id="CHEBI:60344"/>
    </cofactor>
</comment>
<evidence type="ECO:0000256" key="12">
    <source>
        <dbReference type="PIRSR" id="PIRSR600823-2"/>
    </source>
</evidence>
<dbReference type="InterPro" id="IPR000823">
    <property type="entry name" value="Peroxidase_pln"/>
</dbReference>
<feature type="chain" id="PRO_5011960985" description="peroxidase" evidence="15">
    <location>
        <begin position="28"/>
        <end position="164"/>
    </location>
</feature>
<keyword evidence="6 13" id="KW-0479">Metal-binding</keyword>
<feature type="signal peptide" evidence="15">
    <location>
        <begin position="1"/>
        <end position="27"/>
    </location>
</feature>
<evidence type="ECO:0000256" key="9">
    <source>
        <dbReference type="ARBA" id="ARBA00023004"/>
    </source>
</evidence>
<comment type="cofactor">
    <cofactor evidence="13">
        <name>Ca(2+)</name>
        <dbReference type="ChEBI" id="CHEBI:29108"/>
    </cofactor>
    <text evidence="13">Binds 2 calcium ions per subunit.</text>
</comment>
<name>A0A1R3HS21_COCAP</name>
<evidence type="ECO:0000256" key="8">
    <source>
        <dbReference type="ARBA" id="ARBA00023002"/>
    </source>
</evidence>
<evidence type="ECO:0000256" key="6">
    <source>
        <dbReference type="ARBA" id="ARBA00022723"/>
    </source>
</evidence>
<reference evidence="17 18" key="1">
    <citation type="submission" date="2013-09" db="EMBL/GenBank/DDBJ databases">
        <title>Corchorus capsularis genome sequencing.</title>
        <authorList>
            <person name="Alam M."/>
            <person name="Haque M.S."/>
            <person name="Islam M.S."/>
            <person name="Emdad E.M."/>
            <person name="Islam M.M."/>
            <person name="Ahmed B."/>
            <person name="Halim A."/>
            <person name="Hossen Q.M.M."/>
            <person name="Hossain M.Z."/>
            <person name="Ahmed R."/>
            <person name="Khan M.M."/>
            <person name="Islam R."/>
            <person name="Rashid M.M."/>
            <person name="Khan S.A."/>
            <person name="Rahman M.S."/>
            <person name="Alam M."/>
        </authorList>
    </citation>
    <scope>NUCLEOTIDE SEQUENCE [LARGE SCALE GENOMIC DNA]</scope>
    <source>
        <strain evidence="18">cv. CVL-1</strain>
        <tissue evidence="17">Whole seedling</tissue>
    </source>
</reference>
<dbReference type="PANTHER" id="PTHR31388:SF270">
    <property type="entry name" value="PEROXIDASE 22-RELATED"/>
    <property type="match status" value="1"/>
</dbReference>
<evidence type="ECO:0000256" key="4">
    <source>
        <dbReference type="ARBA" id="ARBA00022559"/>
    </source>
</evidence>
<dbReference type="Pfam" id="PF00141">
    <property type="entry name" value="peroxidase"/>
    <property type="match status" value="1"/>
</dbReference>
<feature type="binding site" evidence="13">
    <location>
        <position position="71"/>
    </location>
    <ligand>
        <name>Ca(2+)</name>
        <dbReference type="ChEBI" id="CHEBI:29108"/>
        <label>1</label>
    </ligand>
</feature>
<keyword evidence="8" id="KW-0560">Oxidoreductase</keyword>
<gene>
    <name evidence="17" type="ORF">CCACVL1_17470</name>
</gene>
<dbReference type="GO" id="GO:0006979">
    <property type="term" value="P:response to oxidative stress"/>
    <property type="evidence" value="ECO:0007669"/>
    <property type="project" value="InterPro"/>
</dbReference>
<keyword evidence="10" id="KW-0325">Glycoprotein</keyword>
<dbReference type="EMBL" id="AWWV01011283">
    <property type="protein sequence ID" value="OMO73108.1"/>
    <property type="molecule type" value="Genomic_DNA"/>
</dbReference>
<dbReference type="SUPFAM" id="SSF48113">
    <property type="entry name" value="Heme-dependent peroxidases"/>
    <property type="match status" value="1"/>
</dbReference>
<evidence type="ECO:0000256" key="3">
    <source>
        <dbReference type="ARBA" id="ARBA00012313"/>
    </source>
</evidence>
<keyword evidence="18" id="KW-1185">Reference proteome</keyword>
<dbReference type="GO" id="GO:0046872">
    <property type="term" value="F:metal ion binding"/>
    <property type="evidence" value="ECO:0007669"/>
    <property type="project" value="UniProtKB-KW"/>
</dbReference>
<feature type="binding site" evidence="12">
    <location>
        <position position="134"/>
    </location>
    <ligand>
        <name>substrate</name>
    </ligand>
</feature>
<evidence type="ECO:0000256" key="13">
    <source>
        <dbReference type="PIRSR" id="PIRSR600823-3"/>
    </source>
</evidence>
<evidence type="ECO:0000313" key="18">
    <source>
        <dbReference type="Proteomes" id="UP000188268"/>
    </source>
</evidence>
<dbReference type="Gene3D" id="1.10.520.10">
    <property type="match status" value="2"/>
</dbReference>
<evidence type="ECO:0000256" key="2">
    <source>
        <dbReference type="ARBA" id="ARBA00001970"/>
    </source>
</evidence>
<dbReference type="EC" id="1.11.1.7" evidence="3"/>
<comment type="caution">
    <text evidence="17">The sequence shown here is derived from an EMBL/GenBank/DDBJ whole genome shotgun (WGS) entry which is preliminary data.</text>
</comment>
<dbReference type="GO" id="GO:0020037">
    <property type="term" value="F:heme binding"/>
    <property type="evidence" value="ECO:0007669"/>
    <property type="project" value="InterPro"/>
</dbReference>
<feature type="binding site" evidence="13">
    <location>
        <position position="67"/>
    </location>
    <ligand>
        <name>Ca(2+)</name>
        <dbReference type="ChEBI" id="CHEBI:29108"/>
        <label>1</label>
    </ligand>
</feature>
<keyword evidence="5" id="KW-0349">Heme</keyword>
<evidence type="ECO:0000256" key="1">
    <source>
        <dbReference type="ARBA" id="ARBA00000189"/>
    </source>
</evidence>
<keyword evidence="7 13" id="KW-0106">Calcium</keyword>
<evidence type="ECO:0000259" key="16">
    <source>
        <dbReference type="PROSITE" id="PS50873"/>
    </source>
</evidence>
<evidence type="ECO:0000256" key="10">
    <source>
        <dbReference type="ARBA" id="ARBA00023180"/>
    </source>
</evidence>
<feature type="binding site" evidence="13">
    <location>
        <position position="69"/>
    </location>
    <ligand>
        <name>Ca(2+)</name>
        <dbReference type="ChEBI" id="CHEBI:29108"/>
        <label>1</label>
    </ligand>
</feature>
<dbReference type="InterPro" id="IPR002016">
    <property type="entry name" value="Haem_peroxidase"/>
</dbReference>
<comment type="catalytic activity">
    <reaction evidence="1">
        <text>2 a phenolic donor + H2O2 = 2 a phenolic radical donor + 2 H2O</text>
        <dbReference type="Rhea" id="RHEA:56136"/>
        <dbReference type="ChEBI" id="CHEBI:15377"/>
        <dbReference type="ChEBI" id="CHEBI:16240"/>
        <dbReference type="ChEBI" id="CHEBI:139520"/>
        <dbReference type="ChEBI" id="CHEBI:139521"/>
        <dbReference type="EC" id="1.11.1.7"/>
    </reaction>
</comment>
<dbReference type="Gene3D" id="1.10.420.10">
    <property type="entry name" value="Peroxidase, domain 2"/>
    <property type="match status" value="1"/>
</dbReference>
<keyword evidence="9" id="KW-0408">Iron</keyword>
<dbReference type="STRING" id="210143.A0A1R3HS21"/>
<dbReference type="PROSITE" id="PS51257">
    <property type="entry name" value="PROKAR_LIPOPROTEIN"/>
    <property type="match status" value="1"/>
</dbReference>
<accession>A0A1R3HS21</accession>
<feature type="domain" description="Plant heme peroxidase family profile" evidence="16">
    <location>
        <begin position="31"/>
        <end position="164"/>
    </location>
</feature>
<dbReference type="GO" id="GO:0140825">
    <property type="term" value="F:lactoperoxidase activity"/>
    <property type="evidence" value="ECO:0007669"/>
    <property type="project" value="UniProtKB-EC"/>
</dbReference>
<evidence type="ECO:0000256" key="14">
    <source>
        <dbReference type="RuleBase" id="RU004241"/>
    </source>
</evidence>
<evidence type="ECO:0000256" key="5">
    <source>
        <dbReference type="ARBA" id="ARBA00022617"/>
    </source>
</evidence>
<keyword evidence="4 17" id="KW-0575">Peroxidase</keyword>
<keyword evidence="15" id="KW-0732">Signal</keyword>
<feature type="binding site" evidence="13">
    <location>
        <position position="81"/>
    </location>
    <ligand>
        <name>Ca(2+)</name>
        <dbReference type="ChEBI" id="CHEBI:29108"/>
        <label>1</label>
    </ligand>
</feature>
<dbReference type="Proteomes" id="UP000188268">
    <property type="component" value="Unassembled WGS sequence"/>
</dbReference>
<sequence length="164" mass="17390">MCLKMSCFYYILAALSCLVLLPGPVSFAQGQLSPSFYDQSCPNVTNVIRQILLNAALDDPRLPASFGCDASILLDDPETTEKTALPNVNSARGYEVVDAMKEALENAGGPSYEVPLGRPDGVTASRDLANTALPAFFESIDQIKAKFAAVGLNTTLDLVALSGN</sequence>
<dbReference type="GO" id="GO:0042744">
    <property type="term" value="P:hydrogen peroxide catabolic process"/>
    <property type="evidence" value="ECO:0007669"/>
    <property type="project" value="UniProtKB-KW"/>
</dbReference>
<dbReference type="AlphaFoldDB" id="A0A1R3HS21"/>